<evidence type="ECO:0000256" key="1">
    <source>
        <dbReference type="SAM" id="MobiDB-lite"/>
    </source>
</evidence>
<comment type="caution">
    <text evidence="3">The sequence shown here is derived from an EMBL/GenBank/DDBJ whole genome shotgun (WGS) entry which is preliminary data.</text>
</comment>
<dbReference type="CDD" id="cd12841">
    <property type="entry name" value="TM_EphA1"/>
    <property type="match status" value="1"/>
</dbReference>
<keyword evidence="2" id="KW-1133">Transmembrane helix</keyword>
<feature type="region of interest" description="Disordered" evidence="1">
    <location>
        <begin position="232"/>
        <end position="276"/>
    </location>
</feature>
<dbReference type="AlphaFoldDB" id="A0A0W0G602"/>
<evidence type="ECO:0000313" key="3">
    <source>
        <dbReference type="EMBL" id="KTB44007.1"/>
    </source>
</evidence>
<protein>
    <submittedName>
        <fullName evidence="3">Uncharacterized protein</fullName>
    </submittedName>
</protein>
<dbReference type="Proteomes" id="UP000054988">
    <property type="component" value="Unassembled WGS sequence"/>
</dbReference>
<reference evidence="3 4" key="1">
    <citation type="submission" date="2015-12" db="EMBL/GenBank/DDBJ databases">
        <title>Draft genome sequence of Moniliophthora roreri, the causal agent of frosty pod rot of cacao.</title>
        <authorList>
            <person name="Aime M.C."/>
            <person name="Diaz-Valderrama J.R."/>
            <person name="Kijpornyongpan T."/>
            <person name="Phillips-Mora W."/>
        </authorList>
    </citation>
    <scope>NUCLEOTIDE SEQUENCE [LARGE SCALE GENOMIC DNA]</scope>
    <source>
        <strain evidence="3 4">MCA 2952</strain>
    </source>
</reference>
<organism evidence="3 4">
    <name type="scientific">Moniliophthora roreri</name>
    <name type="common">Frosty pod rot fungus</name>
    <name type="synonym">Monilia roreri</name>
    <dbReference type="NCBI Taxonomy" id="221103"/>
    <lineage>
        <taxon>Eukaryota</taxon>
        <taxon>Fungi</taxon>
        <taxon>Dikarya</taxon>
        <taxon>Basidiomycota</taxon>
        <taxon>Agaricomycotina</taxon>
        <taxon>Agaricomycetes</taxon>
        <taxon>Agaricomycetidae</taxon>
        <taxon>Agaricales</taxon>
        <taxon>Marasmiineae</taxon>
        <taxon>Marasmiaceae</taxon>
        <taxon>Moniliophthora</taxon>
    </lineage>
</organism>
<accession>A0A0W0G602</accession>
<name>A0A0W0G602_MONRR</name>
<sequence>MVKTWNDACQDDGLDWYMGLVGETPCQTYGRLNQICTLSYHVDRLDRQLPPDGTAVAIVSPSRLYGAGSMKIGFDAPAGTYQRYLDNCSPQFPRSLPTFIQNAVCDSGLRILDALYDRVFWDDGSWFFAWSRGFILSEDSAFFNCTIEPTPTSSAYTSSHLALPSVTPYSTTSSSSVSLSPLATPPAQKQSLALQGGQIAGIIVGITALLAMGMLFGWIVYRRRVLNRPSMPPPPDGNQYHTVPPEMRTVFSKPRGRETERRYSDAGRVLIDKRPR</sequence>
<dbReference type="EMBL" id="LATX01001027">
    <property type="protein sequence ID" value="KTB44007.1"/>
    <property type="molecule type" value="Genomic_DNA"/>
</dbReference>
<feature type="transmembrane region" description="Helical" evidence="2">
    <location>
        <begin position="199"/>
        <end position="221"/>
    </location>
</feature>
<evidence type="ECO:0000256" key="2">
    <source>
        <dbReference type="SAM" id="Phobius"/>
    </source>
</evidence>
<keyword evidence="2" id="KW-0812">Transmembrane</keyword>
<feature type="compositionally biased region" description="Basic and acidic residues" evidence="1">
    <location>
        <begin position="255"/>
        <end position="276"/>
    </location>
</feature>
<evidence type="ECO:0000313" key="4">
    <source>
        <dbReference type="Proteomes" id="UP000054988"/>
    </source>
</evidence>
<gene>
    <name evidence="3" type="ORF">WG66_3413</name>
</gene>
<keyword evidence="2" id="KW-0472">Membrane</keyword>
<proteinExistence type="predicted"/>